<dbReference type="PANTHER" id="PTHR30231:SF37">
    <property type="entry name" value="EXODEOXYRIBONUCLEASE 10"/>
    <property type="match status" value="1"/>
</dbReference>
<accession>A0A6J6L3G1</accession>
<reference evidence="2" key="1">
    <citation type="submission" date="2020-05" db="EMBL/GenBank/DDBJ databases">
        <authorList>
            <person name="Chiriac C."/>
            <person name="Salcher M."/>
            <person name="Ghai R."/>
            <person name="Kavagutti S V."/>
        </authorList>
    </citation>
    <scope>NUCLEOTIDE SEQUENCE</scope>
</reference>
<dbReference type="FunFam" id="3.30.420.10:FF:000045">
    <property type="entry name" value="3'-5' exonuclease DinG"/>
    <property type="match status" value="1"/>
</dbReference>
<dbReference type="SUPFAM" id="SSF53098">
    <property type="entry name" value="Ribonuclease H-like"/>
    <property type="match status" value="1"/>
</dbReference>
<organism evidence="2">
    <name type="scientific">freshwater metagenome</name>
    <dbReference type="NCBI Taxonomy" id="449393"/>
    <lineage>
        <taxon>unclassified sequences</taxon>
        <taxon>metagenomes</taxon>
        <taxon>ecological metagenomes</taxon>
    </lineage>
</organism>
<dbReference type="GO" id="GO:0005829">
    <property type="term" value="C:cytosol"/>
    <property type="evidence" value="ECO:0007669"/>
    <property type="project" value="TreeGrafter"/>
</dbReference>
<dbReference type="Pfam" id="PF12843">
    <property type="entry name" value="QSregVF_b"/>
    <property type="match status" value="1"/>
</dbReference>
<dbReference type="InterPro" id="IPR036397">
    <property type="entry name" value="RNaseH_sf"/>
</dbReference>
<dbReference type="AlphaFoldDB" id="A0A6J6L3G1"/>
<protein>
    <submittedName>
        <fullName evidence="2">Unannotated protein</fullName>
    </submittedName>
</protein>
<gene>
    <name evidence="2" type="ORF">UFOPK2166_01116</name>
</gene>
<dbReference type="GO" id="GO:0008408">
    <property type="term" value="F:3'-5' exonuclease activity"/>
    <property type="evidence" value="ECO:0007669"/>
    <property type="project" value="TreeGrafter"/>
</dbReference>
<proteinExistence type="predicted"/>
<dbReference type="GO" id="GO:0003676">
    <property type="term" value="F:nucleic acid binding"/>
    <property type="evidence" value="ECO:0007669"/>
    <property type="project" value="InterPro"/>
</dbReference>
<dbReference type="SMART" id="SM00479">
    <property type="entry name" value="EXOIII"/>
    <property type="match status" value="1"/>
</dbReference>
<dbReference type="EMBL" id="CAEZWB010000176">
    <property type="protein sequence ID" value="CAB4656371.1"/>
    <property type="molecule type" value="Genomic_DNA"/>
</dbReference>
<evidence type="ECO:0000259" key="1">
    <source>
        <dbReference type="SMART" id="SM00479"/>
    </source>
</evidence>
<dbReference type="Pfam" id="PF00929">
    <property type="entry name" value="RNase_T"/>
    <property type="match status" value="1"/>
</dbReference>
<dbReference type="InterPro" id="IPR024530">
    <property type="entry name" value="QSregVF_b"/>
</dbReference>
<dbReference type="CDD" id="cd06127">
    <property type="entry name" value="DEDDh"/>
    <property type="match status" value="1"/>
</dbReference>
<dbReference type="GO" id="GO:0045004">
    <property type="term" value="P:DNA replication proofreading"/>
    <property type="evidence" value="ECO:0007669"/>
    <property type="project" value="TreeGrafter"/>
</dbReference>
<dbReference type="Gene3D" id="3.30.420.10">
    <property type="entry name" value="Ribonuclease H-like superfamily/Ribonuclease H"/>
    <property type="match status" value="1"/>
</dbReference>
<name>A0A6J6L3G1_9ZZZZ</name>
<dbReference type="InterPro" id="IPR012337">
    <property type="entry name" value="RNaseH-like_sf"/>
</dbReference>
<evidence type="ECO:0000313" key="2">
    <source>
        <dbReference type="EMBL" id="CAB4656371.1"/>
    </source>
</evidence>
<dbReference type="InterPro" id="IPR013520">
    <property type="entry name" value="Ribonucl_H"/>
</dbReference>
<dbReference type="PANTHER" id="PTHR30231">
    <property type="entry name" value="DNA POLYMERASE III SUBUNIT EPSILON"/>
    <property type="match status" value="1"/>
</dbReference>
<sequence length="223" mass="25005">MKFDRMIVLDFETTGLQPGYRPVEIAWVEFDSLYNELQSVTSLIDPEIPIEPGAQKVHGISKQMLEGKPTLEQFLQTDHAGKFADEHVLVVAHNAAFDLPMFKPFCKKATALCTMRLSQALYPTAENHKLQTMASMFNVTIEPTHRALDDAGACFQLLKAIADKHEKSLDELVTIASDSSPESVMPFGKHKGIKIKDLPSDYVAWLSENLEPTHWIHAVLVEM</sequence>
<feature type="domain" description="Exonuclease" evidence="1">
    <location>
        <begin position="5"/>
        <end position="167"/>
    </location>
</feature>